<dbReference type="EMBL" id="GADI01006159">
    <property type="protein sequence ID" value="JAA67649.1"/>
    <property type="molecule type" value="mRNA"/>
</dbReference>
<evidence type="ECO:0000256" key="4">
    <source>
        <dbReference type="ARBA" id="ARBA00023054"/>
    </source>
</evidence>
<feature type="compositionally biased region" description="Polar residues" evidence="5">
    <location>
        <begin position="28"/>
        <end position="50"/>
    </location>
</feature>
<dbReference type="Gene3D" id="1.20.5.110">
    <property type="match status" value="1"/>
</dbReference>
<evidence type="ECO:0000313" key="7">
    <source>
        <dbReference type="EMBL" id="JAA67649.1"/>
    </source>
</evidence>
<evidence type="ECO:0000256" key="5">
    <source>
        <dbReference type="SAM" id="MobiDB-lite"/>
    </source>
</evidence>
<dbReference type="InterPro" id="IPR000727">
    <property type="entry name" value="T_SNARE_dom"/>
</dbReference>
<accession>A0A0K8RB11</accession>
<keyword evidence="2" id="KW-0813">Transport</keyword>
<sequence>MANAGRWKAGANPFLEDDSEDVDDFTFLSRSKPSGPGFSSSRQQNSINQEWEQRRDQLLAERRQLEDRILDKSDSAVRVMYDTEQVGIATAEELAHQGEQLKNVDRRLDNINTNMKTSQKHLNSMKPLLQLCSVPGSMLDPKPPCKKVQERSLQHNLFLYISQHSEATH</sequence>
<feature type="domain" description="T-SNARE coiled-coil homology" evidence="6">
    <location>
        <begin position="63"/>
        <end position="125"/>
    </location>
</feature>
<feature type="region of interest" description="Disordered" evidence="5">
    <location>
        <begin position="25"/>
        <end position="51"/>
    </location>
</feature>
<evidence type="ECO:0000259" key="6">
    <source>
        <dbReference type="PROSITE" id="PS50192"/>
    </source>
</evidence>
<dbReference type="AlphaFoldDB" id="A0A0K8RB11"/>
<name>A0A0K8RB11_IXORI</name>
<protein>
    <submittedName>
        <fullName evidence="7">Putative snap-25 synaptosome-associated protein component of snare complex</fullName>
    </submittedName>
</protein>
<comment type="similarity">
    <text evidence="1">Belongs to the SNAP-25 family.</text>
</comment>
<keyword evidence="3" id="KW-0653">Protein transport</keyword>
<dbReference type="SUPFAM" id="SSF58038">
    <property type="entry name" value="SNARE fusion complex"/>
    <property type="match status" value="1"/>
</dbReference>
<dbReference type="GO" id="GO:0015031">
    <property type="term" value="P:protein transport"/>
    <property type="evidence" value="ECO:0007669"/>
    <property type="project" value="UniProtKB-KW"/>
</dbReference>
<dbReference type="Pfam" id="PF12352">
    <property type="entry name" value="V-SNARE_C"/>
    <property type="match status" value="1"/>
</dbReference>
<keyword evidence="4" id="KW-0175">Coiled coil</keyword>
<dbReference type="PANTHER" id="PTHR19305">
    <property type="entry name" value="SYNAPTOSOMAL ASSOCIATED PROTEIN"/>
    <property type="match status" value="1"/>
</dbReference>
<proteinExistence type="evidence at transcript level"/>
<evidence type="ECO:0000256" key="3">
    <source>
        <dbReference type="ARBA" id="ARBA00022927"/>
    </source>
</evidence>
<reference evidence="7" key="1">
    <citation type="submission" date="2012-12" db="EMBL/GenBank/DDBJ databases">
        <title>Identification and characterization of a phenylalanine ammonia-lyase gene family in Isatis indigotica Fort.</title>
        <authorList>
            <person name="Liu Q."/>
            <person name="Chen J."/>
            <person name="Zhou X."/>
            <person name="Di P."/>
            <person name="Xiao Y."/>
            <person name="Xuan H."/>
            <person name="Zhang L."/>
            <person name="Chen W."/>
        </authorList>
    </citation>
    <scope>NUCLEOTIDE SEQUENCE</scope>
    <source>
        <tissue evidence="7">Salivary gland</tissue>
    </source>
</reference>
<feature type="region of interest" description="Disordered" evidence="5">
    <location>
        <begin position="1"/>
        <end position="20"/>
    </location>
</feature>
<dbReference type="GO" id="GO:0005886">
    <property type="term" value="C:plasma membrane"/>
    <property type="evidence" value="ECO:0007669"/>
    <property type="project" value="TreeGrafter"/>
</dbReference>
<dbReference type="SMART" id="SM00397">
    <property type="entry name" value="t_SNARE"/>
    <property type="match status" value="1"/>
</dbReference>
<dbReference type="GO" id="GO:0031629">
    <property type="term" value="P:synaptic vesicle fusion to presynaptic active zone membrane"/>
    <property type="evidence" value="ECO:0007669"/>
    <property type="project" value="TreeGrafter"/>
</dbReference>
<dbReference type="PANTHER" id="PTHR19305:SF9">
    <property type="entry name" value="SYNAPTOSOMAL-ASSOCIATED PROTEIN 29"/>
    <property type="match status" value="1"/>
</dbReference>
<dbReference type="GO" id="GO:0031201">
    <property type="term" value="C:SNARE complex"/>
    <property type="evidence" value="ECO:0007669"/>
    <property type="project" value="TreeGrafter"/>
</dbReference>
<dbReference type="GO" id="GO:0016082">
    <property type="term" value="P:synaptic vesicle priming"/>
    <property type="evidence" value="ECO:0007669"/>
    <property type="project" value="TreeGrafter"/>
</dbReference>
<dbReference type="GO" id="GO:0019905">
    <property type="term" value="F:syntaxin binding"/>
    <property type="evidence" value="ECO:0007669"/>
    <property type="project" value="TreeGrafter"/>
</dbReference>
<dbReference type="CDD" id="cd15887">
    <property type="entry name" value="SNARE_SNAP29N"/>
    <property type="match status" value="1"/>
</dbReference>
<evidence type="ECO:0000256" key="1">
    <source>
        <dbReference type="ARBA" id="ARBA00009480"/>
    </source>
</evidence>
<dbReference type="GO" id="GO:0005484">
    <property type="term" value="F:SNAP receptor activity"/>
    <property type="evidence" value="ECO:0007669"/>
    <property type="project" value="TreeGrafter"/>
</dbReference>
<dbReference type="GO" id="GO:0098793">
    <property type="term" value="C:presynapse"/>
    <property type="evidence" value="ECO:0007669"/>
    <property type="project" value="GOC"/>
</dbReference>
<organism evidence="7">
    <name type="scientific">Ixodes ricinus</name>
    <name type="common">Common tick</name>
    <name type="synonym">Acarus ricinus</name>
    <dbReference type="NCBI Taxonomy" id="34613"/>
    <lineage>
        <taxon>Eukaryota</taxon>
        <taxon>Metazoa</taxon>
        <taxon>Ecdysozoa</taxon>
        <taxon>Arthropoda</taxon>
        <taxon>Chelicerata</taxon>
        <taxon>Arachnida</taxon>
        <taxon>Acari</taxon>
        <taxon>Parasitiformes</taxon>
        <taxon>Ixodida</taxon>
        <taxon>Ixodoidea</taxon>
        <taxon>Ixodidae</taxon>
        <taxon>Ixodinae</taxon>
        <taxon>Ixodes</taxon>
    </lineage>
</organism>
<evidence type="ECO:0000256" key="2">
    <source>
        <dbReference type="ARBA" id="ARBA00022448"/>
    </source>
</evidence>
<dbReference type="FunFam" id="1.20.5.110:FF:000041">
    <property type="entry name" value="Synaptosomal-associated protein 29"/>
    <property type="match status" value="1"/>
</dbReference>
<dbReference type="PROSITE" id="PS50192">
    <property type="entry name" value="T_SNARE"/>
    <property type="match status" value="1"/>
</dbReference>